<evidence type="ECO:0000313" key="3">
    <source>
        <dbReference type="Proteomes" id="UP000646946"/>
    </source>
</evidence>
<evidence type="ECO:0000256" key="1">
    <source>
        <dbReference type="SAM" id="Phobius"/>
    </source>
</evidence>
<evidence type="ECO:0008006" key="4">
    <source>
        <dbReference type="Google" id="ProtNLM"/>
    </source>
</evidence>
<keyword evidence="3" id="KW-1185">Reference proteome</keyword>
<feature type="transmembrane region" description="Helical" evidence="1">
    <location>
        <begin position="20"/>
        <end position="42"/>
    </location>
</feature>
<accession>A0A832V1Q7</accession>
<organism evidence="2 3">
    <name type="scientific">Candidatus Naiadarchaeum limnaeum</name>
    <dbReference type="NCBI Taxonomy" id="2756139"/>
    <lineage>
        <taxon>Archaea</taxon>
        <taxon>Candidatus Undinarchaeota</taxon>
        <taxon>Candidatus Undinarchaeia</taxon>
        <taxon>Candidatus Naiadarchaeales</taxon>
        <taxon>Candidatus Naiadarchaeaceae</taxon>
        <taxon>Candidatus Naiadarchaeum</taxon>
    </lineage>
</organism>
<dbReference type="EMBL" id="DVAB01000024">
    <property type="protein sequence ID" value="HIK00476.1"/>
    <property type="molecule type" value="Genomic_DNA"/>
</dbReference>
<comment type="caution">
    <text evidence="2">The sequence shown here is derived from an EMBL/GenBank/DDBJ whole genome shotgun (WGS) entry which is preliminary data.</text>
</comment>
<evidence type="ECO:0000313" key="2">
    <source>
        <dbReference type="EMBL" id="HIK00476.1"/>
    </source>
</evidence>
<dbReference type="AlphaFoldDB" id="A0A832V1Q7"/>
<keyword evidence="1" id="KW-1133">Transmembrane helix</keyword>
<dbReference type="Proteomes" id="UP000646946">
    <property type="component" value="Unassembled WGS sequence"/>
</dbReference>
<protein>
    <recommendedName>
        <fullName evidence="4">Type 4 fimbrial biogenesis protein PilX N-terminal domain-containing protein</fullName>
    </recommendedName>
</protein>
<proteinExistence type="predicted"/>
<sequence>MEQFILKRHSARMREKGQLFSTDILIAISLVSLMLTLVFIYWTASSTEINSRQRRIDMQRATFDAGNYLTRVRAVNTTGELNETSLLSFGNCDYQTEKTNLGLSGFEYLINFSNTNNTQLRINNISIACGLTFENSSNLMVARRLAVYDGKEIIINVYVWK</sequence>
<reference evidence="2 3" key="1">
    <citation type="journal article" name="Nat. Commun.">
        <title>Undinarchaeota illuminate DPANN phylogeny and the impact of gene transfer on archaeal evolution.</title>
        <authorList>
            <person name="Dombrowski N."/>
            <person name="Williams T.A."/>
            <person name="Sun J."/>
            <person name="Woodcroft B.J."/>
            <person name="Lee J.H."/>
            <person name="Minh B.Q."/>
            <person name="Rinke C."/>
            <person name="Spang A."/>
        </authorList>
    </citation>
    <scope>NUCLEOTIDE SEQUENCE [LARGE SCALE GENOMIC DNA]</scope>
    <source>
        <strain evidence="2">MAG_bin1129</strain>
    </source>
</reference>
<keyword evidence="1" id="KW-0472">Membrane</keyword>
<name>A0A832V1Q7_9ARCH</name>
<keyword evidence="1" id="KW-0812">Transmembrane</keyword>
<gene>
    <name evidence="2" type="ORF">H1016_02980</name>
</gene>